<dbReference type="Gene3D" id="2.60.120.920">
    <property type="match status" value="1"/>
</dbReference>
<evidence type="ECO:0000313" key="4">
    <source>
        <dbReference type="Proteomes" id="UP000574277"/>
    </source>
</evidence>
<feature type="non-terminal residue" evidence="3">
    <location>
        <position position="1"/>
    </location>
</feature>
<organism evidence="3 4">
    <name type="scientific">Mesembrinibis cayennensis</name>
    <dbReference type="NCBI Taxonomy" id="1118748"/>
    <lineage>
        <taxon>Eukaryota</taxon>
        <taxon>Metazoa</taxon>
        <taxon>Chordata</taxon>
        <taxon>Craniata</taxon>
        <taxon>Vertebrata</taxon>
        <taxon>Euteleostomi</taxon>
        <taxon>Archelosauria</taxon>
        <taxon>Archosauria</taxon>
        <taxon>Dinosauria</taxon>
        <taxon>Saurischia</taxon>
        <taxon>Theropoda</taxon>
        <taxon>Coelurosauria</taxon>
        <taxon>Aves</taxon>
        <taxon>Neognathae</taxon>
        <taxon>Neoaves</taxon>
        <taxon>Aequornithes</taxon>
        <taxon>Pelecaniformes</taxon>
        <taxon>Threskiornithidae</taxon>
        <taxon>Mesembrinibis</taxon>
    </lineage>
</organism>
<dbReference type="Pfam" id="PF13765">
    <property type="entry name" value="PRY"/>
    <property type="match status" value="1"/>
</dbReference>
<dbReference type="InterPro" id="IPR043136">
    <property type="entry name" value="B30.2/SPRY_sf"/>
</dbReference>
<dbReference type="InterPro" id="IPR050143">
    <property type="entry name" value="TRIM/RBCC"/>
</dbReference>
<feature type="region of interest" description="Disordered" evidence="1">
    <location>
        <begin position="153"/>
        <end position="178"/>
    </location>
</feature>
<evidence type="ECO:0000313" key="3">
    <source>
        <dbReference type="EMBL" id="NXL09872.1"/>
    </source>
</evidence>
<feature type="non-terminal residue" evidence="3">
    <location>
        <position position="178"/>
    </location>
</feature>
<dbReference type="SMART" id="SM00589">
    <property type="entry name" value="PRY"/>
    <property type="match status" value="1"/>
</dbReference>
<evidence type="ECO:0000256" key="1">
    <source>
        <dbReference type="SAM" id="MobiDB-lite"/>
    </source>
</evidence>
<comment type="caution">
    <text evidence="3">The sequence shown here is derived from an EMBL/GenBank/DDBJ whole genome shotgun (WGS) entry which is preliminary data.</text>
</comment>
<dbReference type="Proteomes" id="UP000574277">
    <property type="component" value="Unassembled WGS sequence"/>
</dbReference>
<accession>A0A7L0PXS7</accession>
<gene>
    <name evidence="3" type="primary">Trim15</name>
    <name evidence="3" type="ORF">MESCAY_R01501</name>
</gene>
<dbReference type="PRINTS" id="PR01407">
    <property type="entry name" value="BUTYPHLNCDUF"/>
</dbReference>
<dbReference type="AlphaFoldDB" id="A0A7L0PXS7"/>
<dbReference type="InterPro" id="IPR003879">
    <property type="entry name" value="Butyrophylin_SPRY"/>
</dbReference>
<keyword evidence="4" id="KW-1185">Reference proteome</keyword>
<feature type="domain" description="SPRY-associated" evidence="2">
    <location>
        <begin position="128"/>
        <end position="178"/>
    </location>
</feature>
<name>A0A7L0PXS7_9AVES</name>
<dbReference type="EMBL" id="VXAT01017422">
    <property type="protein sequence ID" value="NXL09872.1"/>
    <property type="molecule type" value="Genomic_DNA"/>
</dbReference>
<dbReference type="InterPro" id="IPR013320">
    <property type="entry name" value="ConA-like_dom_sf"/>
</dbReference>
<feature type="compositionally biased region" description="Polar residues" evidence="1">
    <location>
        <begin position="169"/>
        <end position="178"/>
    </location>
</feature>
<dbReference type="InterPro" id="IPR006574">
    <property type="entry name" value="PRY"/>
</dbReference>
<protein>
    <submittedName>
        <fullName evidence="3">TRI15 protein</fullName>
    </submittedName>
</protein>
<dbReference type="PANTHER" id="PTHR24103">
    <property type="entry name" value="E3 UBIQUITIN-PROTEIN LIGASE TRIM"/>
    <property type="match status" value="1"/>
</dbReference>
<sequence>LREQEGVLLAQLDQAHGELTKERHEYVSSVSERKSLLDTLIAEIEKKRDQPVVEFLLVRLHCPRGRSPLCVVSPFSCEAVKAPIPEPVSPELQRTVKSLSEMSQLVVGAVDKFKGKAKTWRAMPCCGAVKVTLDPETASPYLILSKDRKTMRLGDGQQNLSDTPKRFTGSPSVLGSQG</sequence>
<dbReference type="SUPFAM" id="SSF49899">
    <property type="entry name" value="Concanavalin A-like lectins/glucanases"/>
    <property type="match status" value="1"/>
</dbReference>
<evidence type="ECO:0000259" key="2">
    <source>
        <dbReference type="SMART" id="SM00589"/>
    </source>
</evidence>
<reference evidence="3 4" key="1">
    <citation type="submission" date="2019-09" db="EMBL/GenBank/DDBJ databases">
        <title>Bird 10,000 Genomes (B10K) Project - Family phase.</title>
        <authorList>
            <person name="Zhang G."/>
        </authorList>
    </citation>
    <scope>NUCLEOTIDE SEQUENCE [LARGE SCALE GENOMIC DNA]</scope>
    <source>
        <strain evidence="3">B10K-DU-001-44</strain>
        <tissue evidence="3">Muscle</tissue>
    </source>
</reference>
<proteinExistence type="predicted"/>